<dbReference type="EMBL" id="MGGP01000018">
    <property type="protein sequence ID" value="OGM32100.1"/>
    <property type="molecule type" value="Genomic_DNA"/>
</dbReference>
<organism evidence="3 4">
    <name type="scientific">Candidatus Woesebacteria bacterium RIFCSPHIGHO2_01_FULL_44_21</name>
    <dbReference type="NCBI Taxonomy" id="1802503"/>
    <lineage>
        <taxon>Bacteria</taxon>
        <taxon>Candidatus Woeseibacteriota</taxon>
    </lineage>
</organism>
<dbReference type="Proteomes" id="UP000178870">
    <property type="component" value="Unassembled WGS sequence"/>
</dbReference>
<feature type="domain" description="ATP synthase F1 complex delta/epsilon subunit N-terminal" evidence="2">
    <location>
        <begin position="6"/>
        <end position="78"/>
    </location>
</feature>
<gene>
    <name evidence="3" type="ORF">A2803_00860</name>
</gene>
<dbReference type="Gene3D" id="2.60.15.10">
    <property type="entry name" value="F0F1 ATP synthase delta/epsilon subunit, N-terminal"/>
    <property type="match status" value="1"/>
</dbReference>
<comment type="caution">
    <text evidence="3">The sequence shown here is derived from an EMBL/GenBank/DDBJ whole genome shotgun (WGS) entry which is preliminary data.</text>
</comment>
<name>A0A1F7YY15_9BACT</name>
<accession>A0A1F7YY15</accession>
<dbReference type="GO" id="GO:0045259">
    <property type="term" value="C:proton-transporting ATP synthase complex"/>
    <property type="evidence" value="ECO:0007669"/>
    <property type="project" value="UniProtKB-KW"/>
</dbReference>
<dbReference type="GO" id="GO:0015986">
    <property type="term" value="P:proton motive force-driven ATP synthesis"/>
    <property type="evidence" value="ECO:0007669"/>
    <property type="project" value="InterPro"/>
</dbReference>
<sequence>MEPKLFLKVITRQGVLFDGEVSSVSSINKEGPFDVLRRHTQFISIIKNKLTIRKLDNKIQEIPVDNAVMRVKNELVQVFLGIKQ</sequence>
<keyword evidence="1" id="KW-0066">ATP synthesis</keyword>
<keyword evidence="1" id="KW-0139">CF(1)</keyword>
<evidence type="ECO:0000256" key="1">
    <source>
        <dbReference type="ARBA" id="ARBA00023196"/>
    </source>
</evidence>
<dbReference type="InterPro" id="IPR020546">
    <property type="entry name" value="ATP_synth_F1_dsu/esu_N"/>
</dbReference>
<reference evidence="3 4" key="1">
    <citation type="journal article" date="2016" name="Nat. Commun.">
        <title>Thousands of microbial genomes shed light on interconnected biogeochemical processes in an aquifer system.</title>
        <authorList>
            <person name="Anantharaman K."/>
            <person name="Brown C.T."/>
            <person name="Hug L.A."/>
            <person name="Sharon I."/>
            <person name="Castelle C.J."/>
            <person name="Probst A.J."/>
            <person name="Thomas B.C."/>
            <person name="Singh A."/>
            <person name="Wilkins M.J."/>
            <person name="Karaoz U."/>
            <person name="Brodie E.L."/>
            <person name="Williams K.H."/>
            <person name="Hubbard S.S."/>
            <person name="Banfield J.F."/>
        </authorList>
    </citation>
    <scope>NUCLEOTIDE SEQUENCE [LARGE SCALE GENOMIC DNA]</scope>
</reference>
<dbReference type="Pfam" id="PF02823">
    <property type="entry name" value="ATP-synt_DE_N"/>
    <property type="match status" value="1"/>
</dbReference>
<dbReference type="AlphaFoldDB" id="A0A1F7YY15"/>
<dbReference type="SUPFAM" id="SSF51344">
    <property type="entry name" value="Epsilon subunit of F1F0-ATP synthase N-terminal domain"/>
    <property type="match status" value="1"/>
</dbReference>
<evidence type="ECO:0000313" key="4">
    <source>
        <dbReference type="Proteomes" id="UP000178870"/>
    </source>
</evidence>
<proteinExistence type="predicted"/>
<dbReference type="InterPro" id="IPR036771">
    <property type="entry name" value="ATPsynth_dsu/esu_N"/>
</dbReference>
<evidence type="ECO:0000313" key="3">
    <source>
        <dbReference type="EMBL" id="OGM32100.1"/>
    </source>
</evidence>
<evidence type="ECO:0000259" key="2">
    <source>
        <dbReference type="Pfam" id="PF02823"/>
    </source>
</evidence>
<protein>
    <recommendedName>
        <fullName evidence="2">ATP synthase F1 complex delta/epsilon subunit N-terminal domain-containing protein</fullName>
    </recommendedName>
</protein>